<keyword evidence="3" id="KW-0816">Tricarboxylic acid cycle</keyword>
<feature type="domain" description="ATP-grasp" evidence="9">
    <location>
        <begin position="9"/>
        <end position="216"/>
    </location>
</feature>
<comment type="similarity">
    <text evidence="2">Belongs to the succinate/malate CoA ligase beta subunit family.</text>
</comment>
<dbReference type="SUPFAM" id="SSF56059">
    <property type="entry name" value="Glutathione synthetase ATP-binding domain-like"/>
    <property type="match status" value="1"/>
</dbReference>
<dbReference type="Pfam" id="PF00549">
    <property type="entry name" value="Ligase_CoA"/>
    <property type="match status" value="1"/>
</dbReference>
<comment type="caution">
    <text evidence="10">The sequence shown here is derived from an EMBL/GenBank/DDBJ whole genome shotgun (WGS) entry which is preliminary data.</text>
</comment>
<dbReference type="InterPro" id="IPR005809">
    <property type="entry name" value="Succ_CoA_ligase-like_bsu"/>
</dbReference>
<keyword evidence="5" id="KW-0479">Metal-binding</keyword>
<keyword evidence="6 8" id="KW-0547">Nucleotide-binding</keyword>
<dbReference type="AlphaFoldDB" id="A0A5S3QRB6"/>
<dbReference type="InterPro" id="IPR017866">
    <property type="entry name" value="Succ-CoA_synthase_bsu_CS"/>
</dbReference>
<evidence type="ECO:0000256" key="2">
    <source>
        <dbReference type="ARBA" id="ARBA00009182"/>
    </source>
</evidence>
<keyword evidence="8" id="KW-0067">ATP-binding</keyword>
<dbReference type="InterPro" id="IPR011761">
    <property type="entry name" value="ATP-grasp"/>
</dbReference>
<comment type="cofactor">
    <cofactor evidence="1">
        <name>Mg(2+)</name>
        <dbReference type="ChEBI" id="CHEBI:18420"/>
    </cofactor>
</comment>
<dbReference type="InterPro" id="IPR013650">
    <property type="entry name" value="ATP-grasp_succ-CoA_synth-type"/>
</dbReference>
<gene>
    <name evidence="10" type="ORF">FFL34_14585</name>
</gene>
<proteinExistence type="inferred from homology"/>
<keyword evidence="7" id="KW-0460">Magnesium</keyword>
<evidence type="ECO:0000313" key="11">
    <source>
        <dbReference type="Proteomes" id="UP000306980"/>
    </source>
</evidence>
<dbReference type="InterPro" id="IPR005811">
    <property type="entry name" value="SUCC_ACL_C"/>
</dbReference>
<dbReference type="GO" id="GO:0046872">
    <property type="term" value="F:metal ion binding"/>
    <property type="evidence" value="ECO:0007669"/>
    <property type="project" value="UniProtKB-KW"/>
</dbReference>
<name>A0A5S3QRB6_9BACI</name>
<dbReference type="PIRSF" id="PIRSF001554">
    <property type="entry name" value="SucCS_beta"/>
    <property type="match status" value="1"/>
</dbReference>
<dbReference type="PANTHER" id="PTHR11815">
    <property type="entry name" value="SUCCINYL-COA SYNTHETASE BETA CHAIN"/>
    <property type="match status" value="1"/>
</dbReference>
<evidence type="ECO:0000256" key="3">
    <source>
        <dbReference type="ARBA" id="ARBA00022532"/>
    </source>
</evidence>
<dbReference type="GO" id="GO:0005524">
    <property type="term" value="F:ATP binding"/>
    <property type="evidence" value="ECO:0007669"/>
    <property type="project" value="UniProtKB-UniRule"/>
</dbReference>
<dbReference type="InterPro" id="IPR013815">
    <property type="entry name" value="ATP_grasp_subdomain_1"/>
</dbReference>
<reference evidence="10 11" key="1">
    <citation type="submission" date="2019-05" db="EMBL/GenBank/DDBJ databases">
        <title>Genomic analysis of Lentibacillus sp. NKC220-2.</title>
        <authorList>
            <person name="Oh Y.J."/>
        </authorList>
    </citation>
    <scope>NUCLEOTIDE SEQUENCE [LARGE SCALE GENOMIC DNA]</scope>
    <source>
        <strain evidence="10 11">NKC220-2</strain>
    </source>
</reference>
<evidence type="ECO:0000259" key="9">
    <source>
        <dbReference type="PROSITE" id="PS50975"/>
    </source>
</evidence>
<evidence type="ECO:0000256" key="5">
    <source>
        <dbReference type="ARBA" id="ARBA00022723"/>
    </source>
</evidence>
<organism evidence="10 11">
    <name type="scientific">Lentibacillus cibarius</name>
    <dbReference type="NCBI Taxonomy" id="2583219"/>
    <lineage>
        <taxon>Bacteria</taxon>
        <taxon>Bacillati</taxon>
        <taxon>Bacillota</taxon>
        <taxon>Bacilli</taxon>
        <taxon>Bacillales</taxon>
        <taxon>Bacillaceae</taxon>
        <taxon>Lentibacillus</taxon>
    </lineage>
</organism>
<dbReference type="Proteomes" id="UP000306980">
    <property type="component" value="Unassembled WGS sequence"/>
</dbReference>
<dbReference type="Gene3D" id="3.40.50.261">
    <property type="entry name" value="Succinyl-CoA synthetase domains"/>
    <property type="match status" value="1"/>
</dbReference>
<dbReference type="Gene3D" id="3.30.470.20">
    <property type="entry name" value="ATP-grasp fold, B domain"/>
    <property type="match status" value="1"/>
</dbReference>
<evidence type="ECO:0000256" key="4">
    <source>
        <dbReference type="ARBA" id="ARBA00022598"/>
    </source>
</evidence>
<dbReference type="GO" id="GO:0004775">
    <property type="term" value="F:succinate-CoA ligase (ADP-forming) activity"/>
    <property type="evidence" value="ECO:0007669"/>
    <property type="project" value="TreeGrafter"/>
</dbReference>
<evidence type="ECO:0000313" key="10">
    <source>
        <dbReference type="EMBL" id="TMN23176.1"/>
    </source>
</evidence>
<evidence type="ECO:0000256" key="1">
    <source>
        <dbReference type="ARBA" id="ARBA00001946"/>
    </source>
</evidence>
<dbReference type="EMBL" id="VCIA01000001">
    <property type="protein sequence ID" value="TMN23176.1"/>
    <property type="molecule type" value="Genomic_DNA"/>
</dbReference>
<dbReference type="GO" id="GO:0006099">
    <property type="term" value="P:tricarboxylic acid cycle"/>
    <property type="evidence" value="ECO:0007669"/>
    <property type="project" value="UniProtKB-KW"/>
</dbReference>
<keyword evidence="4" id="KW-0436">Ligase</keyword>
<accession>A0A5S3QRB6</accession>
<evidence type="ECO:0000256" key="7">
    <source>
        <dbReference type="ARBA" id="ARBA00022842"/>
    </source>
</evidence>
<dbReference type="SUPFAM" id="SSF52210">
    <property type="entry name" value="Succinyl-CoA synthetase domains"/>
    <property type="match status" value="1"/>
</dbReference>
<dbReference type="PROSITE" id="PS01217">
    <property type="entry name" value="SUCCINYL_COA_LIG_3"/>
    <property type="match status" value="1"/>
</dbReference>
<dbReference type="RefSeq" id="WP_138604068.1">
    <property type="nucleotide sequence ID" value="NZ_VCIA01000001.1"/>
</dbReference>
<evidence type="ECO:0000256" key="8">
    <source>
        <dbReference type="PROSITE-ProRule" id="PRU00409"/>
    </source>
</evidence>
<evidence type="ECO:0000256" key="6">
    <source>
        <dbReference type="ARBA" id="ARBA00022741"/>
    </source>
</evidence>
<protein>
    <submittedName>
        <fullName evidence="10">ATP-grasp domain-containing protein</fullName>
    </submittedName>
</protein>
<dbReference type="InterPro" id="IPR016102">
    <property type="entry name" value="Succinyl-CoA_synth-like"/>
</dbReference>
<dbReference type="PANTHER" id="PTHR11815:SF10">
    <property type="entry name" value="SUCCINATE--COA LIGASE [GDP-FORMING] SUBUNIT BETA, MITOCHONDRIAL"/>
    <property type="match status" value="1"/>
</dbReference>
<dbReference type="GO" id="GO:0006104">
    <property type="term" value="P:succinyl-CoA metabolic process"/>
    <property type="evidence" value="ECO:0007669"/>
    <property type="project" value="TreeGrafter"/>
</dbReference>
<dbReference type="Gene3D" id="3.30.1490.20">
    <property type="entry name" value="ATP-grasp fold, A domain"/>
    <property type="match status" value="1"/>
</dbReference>
<dbReference type="OrthoDB" id="9802602at2"/>
<dbReference type="PROSITE" id="PS50975">
    <property type="entry name" value="ATP_GRASP"/>
    <property type="match status" value="1"/>
</dbReference>
<dbReference type="Pfam" id="PF08442">
    <property type="entry name" value="ATP-grasp_2"/>
    <property type="match status" value="1"/>
</dbReference>
<sequence>MKLFEYQAKALFESANIPVPNRVTIENDSEVDDAIRQVGLPCVIKAQVLHGGRGKAGLIQIAGEKEEVKEKVNEVKARSNHMPYLLVEEAVNIAKEFYVSMTAEPVTGDVMIMGSAEGGIDIEEVARTMPEKIIKTTVNVNEGLLPYQAREFLYDLGIENRMIGQGTKLLLNLYDVYWKHDAELVEINPLMVTEEGNFVAGDGKVTIDDNALYRHPQFSLTREHFEDDVQYAAAIEGIPYLQFSGDIGLMCAGAGLTNAVYDLVNDYGGSVASYLEFGGPNYHKAVKSMELIMQNEIKVLLVVTFGTIARADVMAQGLVDAIKEHQPEFPIVTAIRGTGEEAARDILQDFGLEPLSDTEEAVKQAIKLAGGIPIQ</sequence>
<dbReference type="FunFam" id="3.30.470.20:FF:000002">
    <property type="entry name" value="Succinate--CoA ligase [ADP-forming] subunit beta"/>
    <property type="match status" value="1"/>
</dbReference>
<dbReference type="GO" id="GO:0042709">
    <property type="term" value="C:succinate-CoA ligase complex"/>
    <property type="evidence" value="ECO:0007669"/>
    <property type="project" value="TreeGrafter"/>
</dbReference>